<name>A0AA43QV76_9LECA</name>
<evidence type="ECO:0000313" key="2">
    <source>
        <dbReference type="Proteomes" id="UP001161017"/>
    </source>
</evidence>
<accession>A0AA43QV76</accession>
<reference evidence="1" key="1">
    <citation type="journal article" date="2023" name="Genome Biol. Evol.">
        <title>First Whole Genome Sequence and Flow Cytometry Genome Size Data for the Lichen-Forming Fungus Ramalina farinacea (Ascomycota).</title>
        <authorList>
            <person name="Llewellyn T."/>
            <person name="Mian S."/>
            <person name="Hill R."/>
            <person name="Leitch I.J."/>
            <person name="Gaya E."/>
        </authorList>
    </citation>
    <scope>NUCLEOTIDE SEQUENCE</scope>
    <source>
        <strain evidence="1">LIQ254RAFAR</strain>
    </source>
</reference>
<dbReference type="Proteomes" id="UP001161017">
    <property type="component" value="Unassembled WGS sequence"/>
</dbReference>
<organism evidence="1 2">
    <name type="scientific">Ramalina farinacea</name>
    <dbReference type="NCBI Taxonomy" id="258253"/>
    <lineage>
        <taxon>Eukaryota</taxon>
        <taxon>Fungi</taxon>
        <taxon>Dikarya</taxon>
        <taxon>Ascomycota</taxon>
        <taxon>Pezizomycotina</taxon>
        <taxon>Lecanoromycetes</taxon>
        <taxon>OSLEUM clade</taxon>
        <taxon>Lecanoromycetidae</taxon>
        <taxon>Lecanorales</taxon>
        <taxon>Lecanorineae</taxon>
        <taxon>Ramalinaceae</taxon>
        <taxon>Ramalina</taxon>
    </lineage>
</organism>
<sequence>MILRLITNNLLPSCRTVPAPLAARSRDSFRIAPPTRLFSSNQPFFKSTADEKIEEITELYSPQGYKPYSDSSYATAKDEFEIASEETDKKTVYAADDRAAAEEELVKLKTAYDTAIRGEGGEEIQRRIGGRMRELEMAVKAMNERAMED</sequence>
<keyword evidence="2" id="KW-1185">Reference proteome</keyword>
<proteinExistence type="predicted"/>
<dbReference type="EMBL" id="JAPUFD010000013">
    <property type="protein sequence ID" value="MDI1490925.1"/>
    <property type="molecule type" value="Genomic_DNA"/>
</dbReference>
<comment type="caution">
    <text evidence="1">The sequence shown here is derived from an EMBL/GenBank/DDBJ whole genome shotgun (WGS) entry which is preliminary data.</text>
</comment>
<protein>
    <submittedName>
        <fullName evidence="1">Uncharacterized protein</fullName>
    </submittedName>
</protein>
<evidence type="ECO:0000313" key="1">
    <source>
        <dbReference type="EMBL" id="MDI1490925.1"/>
    </source>
</evidence>
<gene>
    <name evidence="1" type="ORF">OHK93_002130</name>
</gene>
<dbReference type="AlphaFoldDB" id="A0AA43QV76"/>